<name>A0A183NGU2_9TREM</name>
<dbReference type="InterPro" id="IPR026508">
    <property type="entry name" value="TMEM164"/>
</dbReference>
<dbReference type="PANTHER" id="PTHR20948:SF2">
    <property type="entry name" value="TRANSMEMBRANE PROTEIN 164"/>
    <property type="match status" value="1"/>
</dbReference>
<evidence type="ECO:0000313" key="1">
    <source>
        <dbReference type="EMBL" id="VDO77297.1"/>
    </source>
</evidence>
<keyword evidence="2" id="KW-1185">Reference proteome</keyword>
<feature type="non-terminal residue" evidence="1">
    <location>
        <position position="1"/>
    </location>
</feature>
<dbReference type="EMBL" id="UZAL01001434">
    <property type="protein sequence ID" value="VDO77297.1"/>
    <property type="molecule type" value="Genomic_DNA"/>
</dbReference>
<proteinExistence type="predicted"/>
<organism evidence="1 2">
    <name type="scientific">Schistosoma mattheei</name>
    <dbReference type="NCBI Taxonomy" id="31246"/>
    <lineage>
        <taxon>Eukaryota</taxon>
        <taxon>Metazoa</taxon>
        <taxon>Spiralia</taxon>
        <taxon>Lophotrochozoa</taxon>
        <taxon>Platyhelminthes</taxon>
        <taxon>Trematoda</taxon>
        <taxon>Digenea</taxon>
        <taxon>Strigeidida</taxon>
        <taxon>Schistosomatoidea</taxon>
        <taxon>Schistosomatidae</taxon>
        <taxon>Schistosoma</taxon>
    </lineage>
</organism>
<dbReference type="AlphaFoldDB" id="A0A183NGU2"/>
<accession>A0A183NGU2</accession>
<sequence>FDKNFTQNGRNFPQNREIGWTYTGVNTSIEGAGGQSCINYITTKRRFFESACVCITFLYTLYWSYLKFSVGNPRHSNEQTKLRQILLVLHTFVFGIEIGFKLATSTLIWILNPCHIITILQVIRFELLHLFALFILFLRTRSFIMKNLLKIVPASIKWIIVSVHCFVYFHYRVFRFLGTSPCLLIFSASYLSNEVE</sequence>
<dbReference type="PANTHER" id="PTHR20948">
    <property type="entry name" value="TRANSMEMBRANE PROTEIN 164"/>
    <property type="match status" value="1"/>
</dbReference>
<reference evidence="1 2" key="1">
    <citation type="submission" date="2018-11" db="EMBL/GenBank/DDBJ databases">
        <authorList>
            <consortium name="Pathogen Informatics"/>
        </authorList>
    </citation>
    <scope>NUCLEOTIDE SEQUENCE [LARGE SCALE GENOMIC DNA]</scope>
    <source>
        <strain>Denwood</strain>
        <strain evidence="2">Zambia</strain>
    </source>
</reference>
<gene>
    <name evidence="1" type="ORF">SMTD_LOCUS1327</name>
</gene>
<evidence type="ECO:0000313" key="2">
    <source>
        <dbReference type="Proteomes" id="UP000269396"/>
    </source>
</evidence>
<protein>
    <submittedName>
        <fullName evidence="1">Uncharacterized protein</fullName>
    </submittedName>
</protein>
<dbReference type="Proteomes" id="UP000269396">
    <property type="component" value="Unassembled WGS sequence"/>
</dbReference>